<feature type="compositionally biased region" description="Pro residues" evidence="1">
    <location>
        <begin position="223"/>
        <end position="243"/>
    </location>
</feature>
<feature type="region of interest" description="Disordered" evidence="1">
    <location>
        <begin position="179"/>
        <end position="281"/>
    </location>
</feature>
<keyword evidence="4" id="KW-1185">Reference proteome</keyword>
<dbReference type="STRING" id="40754.THII_2264"/>
<feature type="compositionally biased region" description="Acidic residues" evidence="1">
    <location>
        <begin position="260"/>
        <end position="275"/>
    </location>
</feature>
<accession>A0A090BVB4</accession>
<dbReference type="HOGENOM" id="CLU_990235_0_0_6"/>
<dbReference type="EMBL" id="AP014633">
    <property type="protein sequence ID" value="BAP56561.1"/>
    <property type="molecule type" value="Genomic_DNA"/>
</dbReference>
<keyword evidence="2" id="KW-0472">Membrane</keyword>
<evidence type="ECO:0000256" key="1">
    <source>
        <dbReference type="SAM" id="MobiDB-lite"/>
    </source>
</evidence>
<reference evidence="3 4" key="1">
    <citation type="journal article" date="2014" name="ISME J.">
        <title>Ecophysiology of Thioploca ingrica as revealed by the complete genome sequence supplemented with proteomic evidence.</title>
        <authorList>
            <person name="Kojima H."/>
            <person name="Ogura Y."/>
            <person name="Yamamoto N."/>
            <person name="Togashi T."/>
            <person name="Mori H."/>
            <person name="Watanabe T."/>
            <person name="Nemoto F."/>
            <person name="Kurokawa K."/>
            <person name="Hayashi T."/>
            <person name="Fukui M."/>
        </authorList>
    </citation>
    <scope>NUCLEOTIDE SEQUENCE [LARGE SCALE GENOMIC DNA]</scope>
</reference>
<name>A0A090BVB4_9GAMM</name>
<feature type="compositionally biased region" description="Low complexity" evidence="1">
    <location>
        <begin position="208"/>
        <end position="222"/>
    </location>
</feature>
<dbReference type="Proteomes" id="UP000031623">
    <property type="component" value="Chromosome"/>
</dbReference>
<evidence type="ECO:0000313" key="4">
    <source>
        <dbReference type="Proteomes" id="UP000031623"/>
    </source>
</evidence>
<sequence length="281" mass="31070">MTTKEKRLLRIALVIFMGYMLPFQLIPTVWKFYRDYQASIEDLTQQIAREEELGKKADYWKAENQRAKQEQEKIEAGLLAGRTRELVGARMQGLVKQLAQEAGITFRTLEPPDTTFNSGEWVLVIQSMQFEANSGTLMAFLQALEKATENLKVVSLEVRSYQDRLNGTIKVTGFSRISTPVESKSEEVPPPASPPSPADQSAPPPKPNEAAPSSPAPSTSLPTPLPPKPEQLTTTPPPAPATPSPSEDLSLSPEEARLLEEEDLSSVPPEEEVPPEETKHE</sequence>
<feature type="transmembrane region" description="Helical" evidence="2">
    <location>
        <begin position="12"/>
        <end position="33"/>
    </location>
</feature>
<dbReference type="InterPro" id="IPR034756">
    <property type="entry name" value="T2SSM_b"/>
</dbReference>
<dbReference type="KEGG" id="tig:THII_2264"/>
<proteinExistence type="predicted"/>
<evidence type="ECO:0000313" key="3">
    <source>
        <dbReference type="EMBL" id="BAP56561.1"/>
    </source>
</evidence>
<gene>
    <name evidence="3" type="ORF">THII_2264</name>
</gene>
<feature type="compositionally biased region" description="Pro residues" evidence="1">
    <location>
        <begin position="188"/>
        <end position="207"/>
    </location>
</feature>
<protein>
    <submittedName>
        <fullName evidence="3">Uncharacterized protein</fullName>
    </submittedName>
</protein>
<dbReference type="Pfam" id="PF10741">
    <property type="entry name" value="T2SSM_b"/>
    <property type="match status" value="1"/>
</dbReference>
<feature type="compositionally biased region" description="Low complexity" evidence="1">
    <location>
        <begin position="244"/>
        <end position="253"/>
    </location>
</feature>
<dbReference type="OrthoDB" id="5625171at2"/>
<dbReference type="AlphaFoldDB" id="A0A090BVB4"/>
<keyword evidence="2" id="KW-1133">Transmembrane helix</keyword>
<organism evidence="3 4">
    <name type="scientific">Thioploca ingrica</name>
    <dbReference type="NCBI Taxonomy" id="40754"/>
    <lineage>
        <taxon>Bacteria</taxon>
        <taxon>Pseudomonadati</taxon>
        <taxon>Pseudomonadota</taxon>
        <taxon>Gammaproteobacteria</taxon>
        <taxon>Thiotrichales</taxon>
        <taxon>Thiotrichaceae</taxon>
        <taxon>Thioploca</taxon>
    </lineage>
</organism>
<keyword evidence="2" id="KW-0812">Transmembrane</keyword>
<evidence type="ECO:0000256" key="2">
    <source>
        <dbReference type="SAM" id="Phobius"/>
    </source>
</evidence>